<gene>
    <name evidence="2" type="ORF">R3P38DRAFT_2904934</name>
</gene>
<dbReference type="EMBL" id="JAWWNJ010000017">
    <property type="protein sequence ID" value="KAK7038193.1"/>
    <property type="molecule type" value="Genomic_DNA"/>
</dbReference>
<name>A0AAW0CK40_9AGAR</name>
<feature type="compositionally biased region" description="Low complexity" evidence="1">
    <location>
        <begin position="138"/>
        <end position="150"/>
    </location>
</feature>
<protein>
    <submittedName>
        <fullName evidence="2">Uncharacterized protein</fullName>
    </submittedName>
</protein>
<feature type="compositionally biased region" description="Basic residues" evidence="1">
    <location>
        <begin position="291"/>
        <end position="300"/>
    </location>
</feature>
<keyword evidence="3" id="KW-1185">Reference proteome</keyword>
<feature type="compositionally biased region" description="Low complexity" evidence="1">
    <location>
        <begin position="347"/>
        <end position="364"/>
    </location>
</feature>
<feature type="region of interest" description="Disordered" evidence="1">
    <location>
        <begin position="383"/>
        <end position="423"/>
    </location>
</feature>
<feature type="region of interest" description="Disordered" evidence="1">
    <location>
        <begin position="347"/>
        <end position="366"/>
    </location>
</feature>
<feature type="region of interest" description="Disordered" evidence="1">
    <location>
        <begin position="78"/>
        <end position="186"/>
    </location>
</feature>
<comment type="caution">
    <text evidence="2">The sequence shown here is derived from an EMBL/GenBank/DDBJ whole genome shotgun (WGS) entry which is preliminary data.</text>
</comment>
<feature type="compositionally biased region" description="Low complexity" evidence="1">
    <location>
        <begin position="385"/>
        <end position="395"/>
    </location>
</feature>
<feature type="region of interest" description="Disordered" evidence="1">
    <location>
        <begin position="253"/>
        <end position="328"/>
    </location>
</feature>
<sequence length="423" mass="45657">MTEYTTSSQALRDYLSSKERTRHWVHNRIPASNEFYSPNIAPSILNDPDYVPAPPSDAGSTHSVPPKMVLRYNDGRADEPIYHGDANAAPLKRGGSKLRPHDSLRSQTLPTHRPRSGSQGAPRGPEEIRILPSHAVDAPRSAAPSQARSKSLPRNVHSHMQDPLIQHPLPPPSHHHSISAGGVGLPGPLPLPRAGPLVSFAPPPPQPWPNHGGSLGRRHAPPPIVYAPSHRSRPHYAPPVMYTHPPKMGPNGMIYSHSAPVPTSHHIPTPYPSAPSHMSSVDEGRASGSRNLHRHDRSRSHAGPERPSSPASSTSSFSSNDSGSTYYVMPTGRQKVHVIHTPDTTASLHTASSASHSPTSPNSLKKQPLFQRLLGFAEKRVRLFSSSGGDSPRGSLRGGRRLQRRHSTGGSASRRSRSAPPGE</sequence>
<feature type="compositionally biased region" description="Basic residues" evidence="1">
    <location>
        <begin position="398"/>
        <end position="407"/>
    </location>
</feature>
<evidence type="ECO:0000313" key="2">
    <source>
        <dbReference type="EMBL" id="KAK7038193.1"/>
    </source>
</evidence>
<evidence type="ECO:0000256" key="1">
    <source>
        <dbReference type="SAM" id="MobiDB-lite"/>
    </source>
</evidence>
<dbReference type="Proteomes" id="UP001362999">
    <property type="component" value="Unassembled WGS sequence"/>
</dbReference>
<reference evidence="2 3" key="1">
    <citation type="journal article" date="2024" name="J Genomics">
        <title>Draft genome sequencing and assembly of Favolaschia claudopus CIRM-BRFM 2984 isolated from oak limbs.</title>
        <authorList>
            <person name="Navarro D."/>
            <person name="Drula E."/>
            <person name="Chaduli D."/>
            <person name="Cazenave R."/>
            <person name="Ahrendt S."/>
            <person name="Wang J."/>
            <person name="Lipzen A."/>
            <person name="Daum C."/>
            <person name="Barry K."/>
            <person name="Grigoriev I.V."/>
            <person name="Favel A."/>
            <person name="Rosso M.N."/>
            <person name="Martin F."/>
        </authorList>
    </citation>
    <scope>NUCLEOTIDE SEQUENCE [LARGE SCALE GENOMIC DNA]</scope>
    <source>
        <strain evidence="2 3">CIRM-BRFM 2984</strain>
    </source>
</reference>
<evidence type="ECO:0000313" key="3">
    <source>
        <dbReference type="Proteomes" id="UP001362999"/>
    </source>
</evidence>
<proteinExistence type="predicted"/>
<accession>A0AAW0CK40</accession>
<dbReference type="AlphaFoldDB" id="A0AAW0CK40"/>
<feature type="compositionally biased region" description="Low complexity" evidence="1">
    <location>
        <begin position="308"/>
        <end position="324"/>
    </location>
</feature>
<organism evidence="2 3">
    <name type="scientific">Favolaschia claudopus</name>
    <dbReference type="NCBI Taxonomy" id="2862362"/>
    <lineage>
        <taxon>Eukaryota</taxon>
        <taxon>Fungi</taxon>
        <taxon>Dikarya</taxon>
        <taxon>Basidiomycota</taxon>
        <taxon>Agaricomycotina</taxon>
        <taxon>Agaricomycetes</taxon>
        <taxon>Agaricomycetidae</taxon>
        <taxon>Agaricales</taxon>
        <taxon>Marasmiineae</taxon>
        <taxon>Mycenaceae</taxon>
        <taxon>Favolaschia</taxon>
    </lineage>
</organism>